<dbReference type="AlphaFoldDB" id="A0A1I2PVW0"/>
<feature type="domain" description="Tryptophan synthase beta chain-like PALP" evidence="14">
    <location>
        <begin position="8"/>
        <end position="292"/>
    </location>
</feature>
<keyword evidence="16" id="KW-1185">Reference proteome</keyword>
<evidence type="ECO:0000256" key="11">
    <source>
        <dbReference type="PIRSR" id="PIRSR605856-50"/>
    </source>
</evidence>
<evidence type="ECO:0000256" key="3">
    <source>
        <dbReference type="ARBA" id="ARBA00007103"/>
    </source>
</evidence>
<keyword evidence="7 13" id="KW-0808">Transferase</keyword>
<dbReference type="EMBL" id="FOOK01000020">
    <property type="protein sequence ID" value="SFG20272.1"/>
    <property type="molecule type" value="Genomic_DNA"/>
</dbReference>
<dbReference type="Gene3D" id="3.40.50.1100">
    <property type="match status" value="2"/>
</dbReference>
<dbReference type="NCBIfam" id="TIGR01136">
    <property type="entry name" value="cysKM"/>
    <property type="match status" value="1"/>
</dbReference>
<keyword evidence="8 11" id="KW-0663">Pyridoxal phosphate</keyword>
<dbReference type="InterPro" id="IPR001216">
    <property type="entry name" value="P-phosphate_BS"/>
</dbReference>
<reference evidence="15 16" key="1">
    <citation type="submission" date="2016-10" db="EMBL/GenBank/DDBJ databases">
        <authorList>
            <person name="de Groot N.N."/>
        </authorList>
    </citation>
    <scope>NUCLEOTIDE SEQUENCE [LARGE SCALE GENOMIC DNA]</scope>
    <source>
        <strain evidence="15 16">DSM 44945</strain>
    </source>
</reference>
<evidence type="ECO:0000256" key="2">
    <source>
        <dbReference type="ARBA" id="ARBA00004962"/>
    </source>
</evidence>
<dbReference type="Proteomes" id="UP000198661">
    <property type="component" value="Unassembled WGS sequence"/>
</dbReference>
<dbReference type="InterPro" id="IPR036052">
    <property type="entry name" value="TrpB-like_PALP_sf"/>
</dbReference>
<dbReference type="EC" id="2.5.1.47" evidence="4 13"/>
<dbReference type="STRING" id="201973.SAMN04488025_12059"/>
<dbReference type="SUPFAM" id="SSF53686">
    <property type="entry name" value="Tryptophan synthase beta subunit-like PLP-dependent enzymes"/>
    <property type="match status" value="1"/>
</dbReference>
<dbReference type="FunFam" id="3.40.50.1100:FF:000118">
    <property type="entry name" value="Related to CYS4-cystathionine beta-synthase"/>
    <property type="match status" value="1"/>
</dbReference>
<dbReference type="PROSITE" id="PS00901">
    <property type="entry name" value="CYS_SYNTHASE"/>
    <property type="match status" value="1"/>
</dbReference>
<evidence type="ECO:0000313" key="16">
    <source>
        <dbReference type="Proteomes" id="UP000198661"/>
    </source>
</evidence>
<dbReference type="FunFam" id="3.40.50.1100:FF:000003">
    <property type="entry name" value="Cystathionine beta-synthase"/>
    <property type="match status" value="1"/>
</dbReference>
<dbReference type="CDD" id="cd01561">
    <property type="entry name" value="CBS_like"/>
    <property type="match status" value="1"/>
</dbReference>
<evidence type="ECO:0000256" key="10">
    <source>
        <dbReference type="ARBA" id="ARBA00047931"/>
    </source>
</evidence>
<dbReference type="PANTHER" id="PTHR10314">
    <property type="entry name" value="CYSTATHIONINE BETA-SYNTHASE"/>
    <property type="match status" value="1"/>
</dbReference>
<dbReference type="InterPro" id="IPR005856">
    <property type="entry name" value="Cys_synth"/>
</dbReference>
<evidence type="ECO:0000256" key="7">
    <source>
        <dbReference type="ARBA" id="ARBA00022679"/>
    </source>
</evidence>
<dbReference type="NCBIfam" id="TIGR01139">
    <property type="entry name" value="cysK"/>
    <property type="match status" value="1"/>
</dbReference>
<protein>
    <recommendedName>
        <fullName evidence="5 13">Cysteine synthase</fullName>
        <ecNumber evidence="4 13">2.5.1.47</ecNumber>
    </recommendedName>
</protein>
<sequence length="314" mass="33690">MRVANNILELIGQTPVVKLNRIIGKTDADVYLKLEFFNPGGSVKDRIALSMIEEAEKQGLLKPGDTIVEPTSGNTGIGLAMVAAAKGYRALLVMPDTMSLERRNLLRAYGAELVLTPGAEGMRGAVKKAEEIVRERPNHFMPQQFKNPANVKIHRETTARELLEQMDGHFDAFVAGVGTGGTITGVGQVIKEKIPGVHLVAVEPSASPVLSGGKPGPHKIQGIGAGFVPDILDTEIYDEVITVDNEEAFQWARRMAREEGILGGISSGAAVAAAAKVARRLGQGKKVVAVVPSNGERYLSTPLYQFEEEESTAR</sequence>
<evidence type="ECO:0000259" key="14">
    <source>
        <dbReference type="Pfam" id="PF00291"/>
    </source>
</evidence>
<evidence type="ECO:0000256" key="8">
    <source>
        <dbReference type="ARBA" id="ARBA00022898"/>
    </source>
</evidence>
<dbReference type="InterPro" id="IPR005859">
    <property type="entry name" value="CysK"/>
</dbReference>
<dbReference type="RefSeq" id="WP_092039124.1">
    <property type="nucleotide sequence ID" value="NZ_FOOK01000020.1"/>
</dbReference>
<feature type="binding site" evidence="11">
    <location>
        <begin position="178"/>
        <end position="182"/>
    </location>
    <ligand>
        <name>pyridoxal 5'-phosphate</name>
        <dbReference type="ChEBI" id="CHEBI:597326"/>
    </ligand>
</feature>
<evidence type="ECO:0000256" key="6">
    <source>
        <dbReference type="ARBA" id="ARBA00022605"/>
    </source>
</evidence>
<comment type="catalytic activity">
    <reaction evidence="10 13">
        <text>O-acetyl-L-serine + hydrogen sulfide = L-cysteine + acetate</text>
        <dbReference type="Rhea" id="RHEA:14829"/>
        <dbReference type="ChEBI" id="CHEBI:29919"/>
        <dbReference type="ChEBI" id="CHEBI:30089"/>
        <dbReference type="ChEBI" id="CHEBI:35235"/>
        <dbReference type="ChEBI" id="CHEBI:58340"/>
        <dbReference type="EC" id="2.5.1.47"/>
    </reaction>
</comment>
<keyword evidence="9 13" id="KW-0198">Cysteine biosynthesis</keyword>
<name>A0A1I2PVW0_9BACL</name>
<dbReference type="UniPathway" id="UPA00136">
    <property type="reaction ID" value="UER00200"/>
</dbReference>
<comment type="similarity">
    <text evidence="3 13">Belongs to the cysteine synthase/cystathionine beta-synthase family.</text>
</comment>
<feature type="modified residue" description="N6-(pyridoxal phosphate)lysine" evidence="12">
    <location>
        <position position="44"/>
    </location>
</feature>
<accession>A0A1I2PVW0</accession>
<dbReference type="Pfam" id="PF00291">
    <property type="entry name" value="PALP"/>
    <property type="match status" value="1"/>
</dbReference>
<dbReference type="InterPro" id="IPR001926">
    <property type="entry name" value="TrpB-like_PALP"/>
</dbReference>
<feature type="binding site" evidence="11">
    <location>
        <position position="266"/>
    </location>
    <ligand>
        <name>pyridoxal 5'-phosphate</name>
        <dbReference type="ChEBI" id="CHEBI:597326"/>
    </ligand>
</feature>
<evidence type="ECO:0000256" key="5">
    <source>
        <dbReference type="ARBA" id="ARBA00019371"/>
    </source>
</evidence>
<dbReference type="GO" id="GO:0006535">
    <property type="term" value="P:cysteine biosynthetic process from serine"/>
    <property type="evidence" value="ECO:0007669"/>
    <property type="project" value="UniProtKB-UniRule"/>
</dbReference>
<keyword evidence="6 13" id="KW-0028">Amino-acid biosynthesis</keyword>
<evidence type="ECO:0000256" key="4">
    <source>
        <dbReference type="ARBA" id="ARBA00012681"/>
    </source>
</evidence>
<evidence type="ECO:0000313" key="15">
    <source>
        <dbReference type="EMBL" id="SFG20272.1"/>
    </source>
</evidence>
<proteinExistence type="inferred from homology"/>
<gene>
    <name evidence="15" type="ORF">SAMN04488025_12059</name>
</gene>
<feature type="binding site" evidence="11">
    <location>
        <position position="74"/>
    </location>
    <ligand>
        <name>pyridoxal 5'-phosphate</name>
        <dbReference type="ChEBI" id="CHEBI:597326"/>
    </ligand>
</feature>
<evidence type="ECO:0000256" key="12">
    <source>
        <dbReference type="PIRSR" id="PIRSR605856-51"/>
    </source>
</evidence>
<evidence type="ECO:0000256" key="13">
    <source>
        <dbReference type="RuleBase" id="RU003985"/>
    </source>
</evidence>
<organism evidence="15 16">
    <name type="scientific">Planifilum fulgidum</name>
    <dbReference type="NCBI Taxonomy" id="201973"/>
    <lineage>
        <taxon>Bacteria</taxon>
        <taxon>Bacillati</taxon>
        <taxon>Bacillota</taxon>
        <taxon>Bacilli</taxon>
        <taxon>Bacillales</taxon>
        <taxon>Thermoactinomycetaceae</taxon>
        <taxon>Planifilum</taxon>
    </lineage>
</organism>
<evidence type="ECO:0000256" key="9">
    <source>
        <dbReference type="ARBA" id="ARBA00023192"/>
    </source>
</evidence>
<dbReference type="GO" id="GO:0004124">
    <property type="term" value="F:cysteine synthase activity"/>
    <property type="evidence" value="ECO:0007669"/>
    <property type="project" value="UniProtKB-UniRule"/>
</dbReference>
<evidence type="ECO:0000256" key="1">
    <source>
        <dbReference type="ARBA" id="ARBA00001933"/>
    </source>
</evidence>
<comment type="cofactor">
    <cofactor evidence="1 11 13">
        <name>pyridoxal 5'-phosphate</name>
        <dbReference type="ChEBI" id="CHEBI:597326"/>
    </cofactor>
</comment>
<dbReference type="InterPro" id="IPR050214">
    <property type="entry name" value="Cys_Synth/Cystath_Beta-Synth"/>
</dbReference>
<comment type="pathway">
    <text evidence="2">Amino-acid biosynthesis; L-cysteine biosynthesis; L-cysteine from L-serine: step 2/2.</text>
</comment>
<dbReference type="OrthoDB" id="9808024at2"/>